<proteinExistence type="predicted"/>
<feature type="transmembrane region" description="Helical" evidence="1">
    <location>
        <begin position="58"/>
        <end position="79"/>
    </location>
</feature>
<evidence type="ECO:0000313" key="2">
    <source>
        <dbReference type="EMBL" id="GAB33325.1"/>
    </source>
</evidence>
<dbReference type="Proteomes" id="UP000005038">
    <property type="component" value="Unassembled WGS sequence"/>
</dbReference>
<keyword evidence="1" id="KW-0472">Membrane</keyword>
<protein>
    <submittedName>
        <fullName evidence="2">Uncharacterized protein</fullName>
    </submittedName>
</protein>
<gene>
    <name evidence="2" type="ORF">GOOTI_062_00180</name>
</gene>
<evidence type="ECO:0000313" key="3">
    <source>
        <dbReference type="Proteomes" id="UP000005038"/>
    </source>
</evidence>
<feature type="transmembrane region" description="Helical" evidence="1">
    <location>
        <begin position="24"/>
        <end position="46"/>
    </location>
</feature>
<comment type="caution">
    <text evidence="2">The sequence shown here is derived from an EMBL/GenBank/DDBJ whole genome shotgun (WGS) entry which is preliminary data.</text>
</comment>
<accession>H5TIL7</accession>
<name>H5TIL7_GORO1</name>
<keyword evidence="1" id="KW-0812">Transmembrane</keyword>
<organism evidence="2 3">
    <name type="scientific">Gordonia otitidis (strain DSM 44809 / CCUG 52243 / JCM 12355 / NBRC 100426 / IFM 10032)</name>
    <dbReference type="NCBI Taxonomy" id="1108044"/>
    <lineage>
        <taxon>Bacteria</taxon>
        <taxon>Bacillati</taxon>
        <taxon>Actinomycetota</taxon>
        <taxon>Actinomycetes</taxon>
        <taxon>Mycobacteriales</taxon>
        <taxon>Gordoniaceae</taxon>
        <taxon>Gordonia</taxon>
    </lineage>
</organism>
<keyword evidence="1" id="KW-1133">Transmembrane helix</keyword>
<sequence length="104" mass="10661">MESEPAKSPTVVTPLHLVIAMPPLLLLVIPAALTVFGLPLAAVAGLVCLVPDSPATPLLVVAGLLAGLLLGASLSWRVLCRGVRITLLAVAGVPRARWSTTILV</sequence>
<keyword evidence="3" id="KW-1185">Reference proteome</keyword>
<dbReference type="AlphaFoldDB" id="H5TIL7"/>
<dbReference type="RefSeq" id="WP_007237583.1">
    <property type="nucleotide sequence ID" value="NZ_BAFB01000062.1"/>
</dbReference>
<dbReference type="STRING" id="1108044.GOOTI_062_00180"/>
<reference evidence="2" key="1">
    <citation type="submission" date="2012-02" db="EMBL/GenBank/DDBJ databases">
        <title>Whole genome shotgun sequence of Gordonia otitidis NBRC 100426.</title>
        <authorList>
            <person name="Yoshida I."/>
            <person name="Hosoyama A."/>
            <person name="Tsuchikane K."/>
            <person name="Katsumata H."/>
            <person name="Yamazaki S."/>
            <person name="Fujita N."/>
        </authorList>
    </citation>
    <scope>NUCLEOTIDE SEQUENCE [LARGE SCALE GENOMIC DNA]</scope>
    <source>
        <strain evidence="2">NBRC 100426</strain>
    </source>
</reference>
<evidence type="ECO:0000256" key="1">
    <source>
        <dbReference type="SAM" id="Phobius"/>
    </source>
</evidence>
<dbReference type="EMBL" id="BAFB01000062">
    <property type="protein sequence ID" value="GAB33325.1"/>
    <property type="molecule type" value="Genomic_DNA"/>
</dbReference>